<feature type="domain" description="Sortilin N-terminal" evidence="3">
    <location>
        <begin position="98"/>
        <end position="212"/>
    </location>
</feature>
<reference evidence="4" key="1">
    <citation type="submission" date="2022-02" db="EMBL/GenBank/DDBJ databases">
        <title>Halalkalibacter sp. nov. isolated from Lonar Lake, India.</title>
        <authorList>
            <person name="Joshi A."/>
            <person name="Thite S."/>
            <person name="Lodha T."/>
        </authorList>
    </citation>
    <scope>NUCLEOTIDE SEQUENCE</scope>
    <source>
        <strain evidence="4">MEB205</strain>
    </source>
</reference>
<feature type="signal peptide" evidence="2">
    <location>
        <begin position="1"/>
        <end position="18"/>
    </location>
</feature>
<evidence type="ECO:0000259" key="3">
    <source>
        <dbReference type="Pfam" id="PF15902"/>
    </source>
</evidence>
<dbReference type="PANTHER" id="PTHR12106:SF27">
    <property type="entry name" value="SORTILIN-RELATED RECEPTOR"/>
    <property type="match status" value="1"/>
</dbReference>
<feature type="domain" description="Sortilin N-terminal" evidence="3">
    <location>
        <begin position="230"/>
        <end position="293"/>
    </location>
</feature>
<dbReference type="SUPFAM" id="SSF110296">
    <property type="entry name" value="Oligoxyloglucan reducing end-specific cellobiohydrolase"/>
    <property type="match status" value="1"/>
</dbReference>
<dbReference type="RefSeq" id="WP_250097295.1">
    <property type="nucleotide sequence ID" value="NZ_JAKRYL010000015.1"/>
</dbReference>
<dbReference type="InterPro" id="IPR015943">
    <property type="entry name" value="WD40/YVTN_repeat-like_dom_sf"/>
</dbReference>
<protein>
    <recommendedName>
        <fullName evidence="3">Sortilin N-terminal domain-containing protein</fullName>
    </recommendedName>
</protein>
<organism evidence="4 5">
    <name type="scientific">Halalkalibacter alkaliphilus</name>
    <dbReference type="NCBI Taxonomy" id="2917993"/>
    <lineage>
        <taxon>Bacteria</taxon>
        <taxon>Bacillati</taxon>
        <taxon>Bacillota</taxon>
        <taxon>Bacilli</taxon>
        <taxon>Bacillales</taxon>
        <taxon>Bacillaceae</taxon>
        <taxon>Halalkalibacter</taxon>
    </lineage>
</organism>
<dbReference type="Pfam" id="PF15902">
    <property type="entry name" value="Sortilin-Vps10"/>
    <property type="match status" value="2"/>
</dbReference>
<dbReference type="InterPro" id="IPR031778">
    <property type="entry name" value="Sortilin_N"/>
</dbReference>
<evidence type="ECO:0000256" key="2">
    <source>
        <dbReference type="SAM" id="SignalP"/>
    </source>
</evidence>
<proteinExistence type="predicted"/>
<gene>
    <name evidence="4" type="ORF">MF646_14840</name>
</gene>
<dbReference type="NCBIfam" id="NF045728">
    <property type="entry name" value="glycosyl_F510_1955"/>
    <property type="match status" value="1"/>
</dbReference>
<comment type="caution">
    <text evidence="4">The sequence shown here is derived from an EMBL/GenBank/DDBJ whole genome shotgun (WGS) entry which is preliminary data.</text>
</comment>
<keyword evidence="2" id="KW-0732">Signal</keyword>
<feature type="chain" id="PRO_5040758894" description="Sortilin N-terminal domain-containing protein" evidence="2">
    <location>
        <begin position="19"/>
        <end position="298"/>
    </location>
</feature>
<evidence type="ECO:0000313" key="4">
    <source>
        <dbReference type="EMBL" id="MCL7748404.1"/>
    </source>
</evidence>
<dbReference type="PROSITE" id="PS51257">
    <property type="entry name" value="PROKAR_LIPOPROTEIN"/>
    <property type="match status" value="1"/>
</dbReference>
<dbReference type="PANTHER" id="PTHR12106">
    <property type="entry name" value="SORTILIN RELATED"/>
    <property type="match status" value="1"/>
</dbReference>
<evidence type="ECO:0000313" key="5">
    <source>
        <dbReference type="Proteomes" id="UP001139150"/>
    </source>
</evidence>
<name>A0A9X2I7N0_9BACI</name>
<sequence length="298" mass="33140">MGKITLMVILILFLTACGQSDEVGSFMHVHGLEFDKEGNSFYLATHHGLIHVDESSWKQVGEETEHHDLMGFTILEDGKMISSGHPSYRSELENPLGVIVSQDEGETWEPIALHGKVDFHVLHVSRENEQIMYGIDSYHSELYRTADGGYEWQQVNVSGLPVPIGEVYALSSHPQKAELLLAGTGLGIFVSEDGGQNWEEYKTEIFSTAFQQVGQSGGLIAYLFGEKEGLYISEDFGNTWSSLNLQLDEDAVTYISVHPVFESEIIVGTSQQNIYRTINHGESWEVLASEGEPIKALQ</sequence>
<dbReference type="CDD" id="cd15482">
    <property type="entry name" value="Sialidase_non-viral"/>
    <property type="match status" value="1"/>
</dbReference>
<dbReference type="Proteomes" id="UP001139150">
    <property type="component" value="Unassembled WGS sequence"/>
</dbReference>
<dbReference type="Gene3D" id="2.130.10.10">
    <property type="entry name" value="YVTN repeat-like/Quinoprotein amine dehydrogenase"/>
    <property type="match status" value="1"/>
</dbReference>
<accession>A0A9X2I7N0</accession>
<dbReference type="InterPro" id="IPR054817">
    <property type="entry name" value="Glycosyl_F510_1955-like"/>
</dbReference>
<keyword evidence="5" id="KW-1185">Reference proteome</keyword>
<dbReference type="AlphaFoldDB" id="A0A9X2I7N0"/>
<evidence type="ECO:0000256" key="1">
    <source>
        <dbReference type="ARBA" id="ARBA00022737"/>
    </source>
</evidence>
<keyword evidence="1" id="KW-0677">Repeat</keyword>
<dbReference type="EMBL" id="JAKRYL010000015">
    <property type="protein sequence ID" value="MCL7748404.1"/>
    <property type="molecule type" value="Genomic_DNA"/>
</dbReference>
<dbReference type="InterPro" id="IPR050310">
    <property type="entry name" value="VPS10-sortilin"/>
</dbReference>